<dbReference type="GeneTree" id="ENSGT00940000163685"/>
<evidence type="ECO:0000313" key="5">
    <source>
        <dbReference type="Proteomes" id="UP000002494"/>
    </source>
</evidence>
<dbReference type="GO" id="GO:0005096">
    <property type="term" value="F:GTPase activator activity"/>
    <property type="evidence" value="ECO:0007669"/>
    <property type="project" value="UniProtKB-KW"/>
</dbReference>
<accession>G3V905</accession>
<feature type="domain" description="Rho-GAP" evidence="3">
    <location>
        <begin position="579"/>
        <end position="762"/>
    </location>
</feature>
<feature type="region of interest" description="Disordered" evidence="2">
    <location>
        <begin position="1102"/>
        <end position="1128"/>
    </location>
</feature>
<reference evidence="4" key="2">
    <citation type="submission" date="2024-01" db="EMBL/GenBank/DDBJ databases">
        <title>GRCr8: a new rat reference genome assembly contstructed from accurate long reads and long range scaffolding.</title>
        <authorList>
            <person name="Doris P.A."/>
            <person name="Kalbfleisch T."/>
            <person name="Li K."/>
            <person name="Howe K."/>
            <person name="Wood J."/>
        </authorList>
    </citation>
    <scope>NUCLEOTIDE SEQUENCE [LARGE SCALE GENOMIC DNA]</scope>
    <source>
        <strain evidence="4">Brown Norway</strain>
    </source>
</reference>
<dbReference type="SMR" id="G3V905"/>
<reference evidence="7" key="1">
    <citation type="journal article" date="2012" name="Nat. Commun.">
        <title>Quantitative maps of protein phosphorylation sites across 14 different rat organs and tissues.</title>
        <authorList>
            <person name="Lundby A."/>
            <person name="Secher A."/>
            <person name="Lage K."/>
            <person name="Nordsborg N.B."/>
            <person name="Dmytriyev A."/>
            <person name="Lundby C."/>
            <person name="Olsen J.V."/>
        </authorList>
    </citation>
    <scope>IDENTIFICATION BY MASS SPECTROMETRY [LARGE SCALE ANALYSIS]</scope>
</reference>
<dbReference type="PANTHER" id="PTHR23179">
    <property type="entry name" value="T-CELL ACTIVATION RHO GTPASE ACTIVATING PROTEIN-RELATED"/>
    <property type="match status" value="1"/>
</dbReference>
<dbReference type="AGR" id="RGD:1359558"/>
<evidence type="ECO:0000313" key="6">
    <source>
        <dbReference type="RGD" id="1359558"/>
    </source>
</evidence>
<dbReference type="GO" id="GO:0007165">
    <property type="term" value="P:signal transduction"/>
    <property type="evidence" value="ECO:0007669"/>
    <property type="project" value="InterPro"/>
</dbReference>
<evidence type="ECO:0007829" key="7">
    <source>
        <dbReference type="PubMed" id="22673903"/>
    </source>
</evidence>
<dbReference type="Gene3D" id="2.30.29.30">
    <property type="entry name" value="Pleckstrin-homology domain (PH domain)/Phosphotyrosine-binding domain (PTB)"/>
    <property type="match status" value="1"/>
</dbReference>
<dbReference type="PROSITE" id="PS50238">
    <property type="entry name" value="RHOGAP"/>
    <property type="match status" value="4"/>
</dbReference>
<dbReference type="CTD" id="294892"/>
<dbReference type="Bgee" id="ENSRNOG00000022511">
    <property type="expression patterns" value="Expressed in testis and 11 other cell types or tissues"/>
</dbReference>
<reference evidence="4" key="3">
    <citation type="submission" date="2025-08" db="UniProtKB">
        <authorList>
            <consortium name="Ensembl"/>
        </authorList>
    </citation>
    <scope>IDENTIFICATION</scope>
    <source>
        <strain evidence="4">Brown Norway</strain>
    </source>
</reference>
<feature type="domain" description="Rho-GAP" evidence="3">
    <location>
        <begin position="1136"/>
        <end position="1319"/>
    </location>
</feature>
<name>G3V905_RAT</name>
<dbReference type="SMART" id="SM00324">
    <property type="entry name" value="RhoGAP"/>
    <property type="match status" value="4"/>
</dbReference>
<dbReference type="ExpressionAtlas" id="G3V905">
    <property type="expression patterns" value="baseline and differential"/>
</dbReference>
<proteinExistence type="evidence at protein level"/>
<dbReference type="InterPro" id="IPR008936">
    <property type="entry name" value="Rho_GTPase_activation_prot"/>
</dbReference>
<dbReference type="PaxDb" id="10116-ENSRNOP00000032200"/>
<dbReference type="Proteomes" id="UP000002494">
    <property type="component" value="Chromosome 2"/>
</dbReference>
<evidence type="ECO:0000256" key="2">
    <source>
        <dbReference type="SAM" id="MobiDB-lite"/>
    </source>
</evidence>
<gene>
    <name evidence="6" type="primary">Tgap1</name>
    <name evidence="6" type="synonym">tGap1</name>
    <name evidence="4" type="synonym">Tgap1l11</name>
</gene>
<reference evidence="4" key="4">
    <citation type="submission" date="2025-09" db="UniProtKB">
        <authorList>
            <consortium name="Ensembl"/>
        </authorList>
    </citation>
    <scope>IDENTIFICATION</scope>
    <source>
        <strain evidence="4">Brown Norway</strain>
    </source>
</reference>
<keyword evidence="1" id="KW-0343">GTPase activation</keyword>
<feature type="domain" description="Rho-GAP" evidence="3">
    <location>
        <begin position="857"/>
        <end position="1040"/>
    </location>
</feature>
<dbReference type="Pfam" id="PF22286">
    <property type="entry name" value="RHG20_PH"/>
    <property type="match status" value="1"/>
</dbReference>
<dbReference type="Ensembl" id="ENSRNOT00000033404.9">
    <property type="protein sequence ID" value="ENSRNOP00000032200.5"/>
    <property type="gene ID" value="ENSRNOG00000084577.1"/>
</dbReference>
<dbReference type="Gene3D" id="1.10.555.10">
    <property type="entry name" value="Rho GTPase activation protein"/>
    <property type="match status" value="4"/>
</dbReference>
<protein>
    <submittedName>
        <fullName evidence="4">GTPase activating protein testicular GAP1 like 11</fullName>
    </submittedName>
</protein>
<organism evidence="4 5">
    <name type="scientific">Rattus norvegicus</name>
    <name type="common">Rat</name>
    <dbReference type="NCBI Taxonomy" id="10116"/>
    <lineage>
        <taxon>Eukaryota</taxon>
        <taxon>Metazoa</taxon>
        <taxon>Chordata</taxon>
        <taxon>Craniata</taxon>
        <taxon>Vertebrata</taxon>
        <taxon>Euteleostomi</taxon>
        <taxon>Mammalia</taxon>
        <taxon>Eutheria</taxon>
        <taxon>Euarchontoglires</taxon>
        <taxon>Glires</taxon>
        <taxon>Rodentia</taxon>
        <taxon>Myomorpha</taxon>
        <taxon>Muroidea</taxon>
        <taxon>Muridae</taxon>
        <taxon>Murinae</taxon>
        <taxon>Rattus</taxon>
    </lineage>
</organism>
<dbReference type="SUPFAM" id="SSF50729">
    <property type="entry name" value="PH domain-like"/>
    <property type="match status" value="1"/>
</dbReference>
<evidence type="ECO:0000256" key="1">
    <source>
        <dbReference type="ARBA" id="ARBA00022468"/>
    </source>
</evidence>
<evidence type="ECO:0000313" key="4">
    <source>
        <dbReference type="Ensembl" id="ENSRNOP00000032200.5"/>
    </source>
</evidence>
<dbReference type="PANTHER" id="PTHR23179:SF39">
    <property type="entry name" value="GENE 1527-RELATED"/>
    <property type="match status" value="1"/>
</dbReference>
<dbReference type="RGD" id="1359558">
    <property type="gene designation" value="Tgap1"/>
</dbReference>
<sequence length="1377" mass="155889">METIESEEVGGVQQHVVCQGPVILKRGWKSNKRYLILLNNLLIVSNRQKRKKFKIKHVIPLTHLWLGDEVDIFRTDNSSASRSIYLYWPMGNAVATFRSMEQTIWWYFFLQRSIREVKKQNKIDLSMQILTEDIACSDSPLYVPATNFDTGNDIISKLLPMMTKHNIEDYQLWFCPGHGKAPRPLQGHEYPHDIMMINVQKNFSPQELRNFTSINSLPQLLKKYLTSDAQGQFILKPRDSERILQEKNINGKTLKKPKTSIISWWRRCSVRHQDQVCTSPRVNKGGKLFGRELSSICHDNKLPSAILDMLSLLKRKGPTTKGVFTVSPSVTLCQTVKDKLDSDEEVDINKQSVHVVAWIFKDFLKNIEGSLMTSKLYDEWISVTEKINEEEKLAAVQSLLEKLPTANAALLGQLFQILFEVKSNSSVNGMSSYQLSCGIAPCLLFIPSSCNIGGTNDIAKKISLTTFMIENARKLFGEDLVEVWYETSLFHPPGEMSSHSQNTATNTSTMKEIERGLSSCPSGKTCTPGYDALPRSAVDYPPYEGIIDSEKHKSSSVYASPPVPYLNLPHPKKKCYFGKSLTSIFEDKKMSGLIIDMLSIIAEKGQDSDDIFKIIPENSHYSLRNRIDNEQYINWNQESVIIIASVLTDFIRSIDGSLLTSDLYEKWLSVLDEETVIEKLIAIQSLLLKIPTENLILVNHLISVLAIIKDSSMNNLDSDKLALRIAPYLLRDETTRNSPFLQDISRKTSLIKIMIDNYLLIFGSNKTYFKQIDKRVDGLKASTDSIKSADKSPIIKEAIGGHNEKSWNDEKLNISYAALKKEDSTDSEKQQGSSVCASPPGPSINPPQTTKKCLFGKALRSIFEDEKVSGLIFDMLSIIAEKGQDSDDIFKIIPENSHWSLRNKIDSEQYINWNQESVIIIASVLMDFIRSIDGSLLTSDLYVNWLSVLDEGTVIEKLIAIQSLLLKIPTENLILLNHLISVLAIIKDSSMNNLDSDRLALRIAPYLLRDETTRNSSFLQDISRKMSIIQIMIDKHLLIFGNYPTYCKHVDKRPDGLKTSTYSIKSSDKSPIKEEFKVGNNWKSCDNDENFNISYAALKKKGPTDSEKQQGSSVCASPPGPSINPPQTTKKFLFGKTLRSIFEDKKVSGLIFDMLSIIAKKGQESDDLFKIIHENSHLSLRNRIDSEQCIDWNVESVLDIASVFKDFIKNIDGSLLTSDLYEKWLSVMDEGTVAGRITVIQRLLLRIPQENFSVLNHLISVLVIIKDSSMNNLNSKRLSIRIAPYAFWDRTRRGSLFGSDMSKKISLMQVMIDIYNQIFENDNKYCIDIDKRSDGLKTYADFINSEGKSPIMKQVIGDHNGKTCDVDEELDISYTIL</sequence>
<dbReference type="GO" id="GO:0035023">
    <property type="term" value="P:regulation of Rho protein signal transduction"/>
    <property type="evidence" value="ECO:0007669"/>
    <property type="project" value="InterPro"/>
</dbReference>
<dbReference type="SUPFAM" id="SSF48350">
    <property type="entry name" value="GTPase activation domain, GAP"/>
    <property type="match status" value="4"/>
</dbReference>
<feature type="domain" description="Rho-GAP" evidence="3">
    <location>
        <begin position="291"/>
        <end position="476"/>
    </location>
</feature>
<dbReference type="KEGG" id="rno:294892"/>
<dbReference type="InterPro" id="IPR011993">
    <property type="entry name" value="PH-like_dom_sf"/>
</dbReference>
<dbReference type="InterPro" id="IPR000198">
    <property type="entry name" value="RhoGAP_dom"/>
</dbReference>
<evidence type="ECO:0000259" key="3">
    <source>
        <dbReference type="PROSITE" id="PS50238"/>
    </source>
</evidence>
<feature type="region of interest" description="Disordered" evidence="2">
    <location>
        <begin position="822"/>
        <end position="849"/>
    </location>
</feature>
<dbReference type="InterPro" id="IPR047887">
    <property type="entry name" value="ARHGAP20_PH"/>
</dbReference>
<dbReference type="Pfam" id="PF00620">
    <property type="entry name" value="RhoGAP"/>
    <property type="match status" value="4"/>
</dbReference>
<keyword evidence="5" id="KW-1185">Reference proteome</keyword>